<protein>
    <submittedName>
        <fullName evidence="2">Flagellar basal body-associated protein FliL</fullName>
    </submittedName>
</protein>
<feature type="region of interest" description="Disordered" evidence="1">
    <location>
        <begin position="34"/>
        <end position="53"/>
    </location>
</feature>
<dbReference type="HOGENOM" id="CLU_129826_0_0_5"/>
<dbReference type="AlphaFoldDB" id="S5XXW1"/>
<dbReference type="EMBL" id="CP006650">
    <property type="protein sequence ID" value="AGT10132.1"/>
    <property type="molecule type" value="Genomic_DNA"/>
</dbReference>
<dbReference type="PATRIC" id="fig|1367847.3.peg.3118"/>
<accession>S5XXW1</accession>
<sequence length="167" mass="17824">MIRKILMLVLPLLAFLGGAVGGNILHDKSKPAESVFAEGEEGEGEGHAKGKDAKPEATEMGYFRFPTQFFVPIIRNGDVSGTMILAVTLEVPKPAQEKVYGAEYRLRDALLGALMIHANTGGFDGNFTADAQMDRLKAALLKAAQAADAPDVSRVLVEDIAFQPLPG</sequence>
<gene>
    <name evidence="2" type="ORF">JCM7686_3096</name>
</gene>
<keyword evidence="2" id="KW-0966">Cell projection</keyword>
<name>S5XXW1_PARAH</name>
<evidence type="ECO:0000313" key="3">
    <source>
        <dbReference type="Proteomes" id="UP000015480"/>
    </source>
</evidence>
<dbReference type="KEGG" id="pami:JCM7686_3096"/>
<dbReference type="STRING" id="1367847.JCM7686_3096"/>
<dbReference type="Proteomes" id="UP000015480">
    <property type="component" value="Chromosome"/>
</dbReference>
<reference evidence="2 3" key="1">
    <citation type="journal article" date="2014" name="BMC Genomics">
        <title>Architecture and functions of a multipartite genome of the methylotrophic bacterium Paracoccus aminophilus JCM 7686, containing primary and secondary chromids.</title>
        <authorList>
            <person name="Dziewit L."/>
            <person name="Czarnecki J."/>
            <person name="Wibberg D."/>
            <person name="Radlinska M."/>
            <person name="Mrozek P."/>
            <person name="Szymczak M."/>
            <person name="Schluter A."/>
            <person name="Puhler A."/>
            <person name="Bartosik D."/>
        </authorList>
    </citation>
    <scope>NUCLEOTIDE SEQUENCE [LARGE SCALE GENOMIC DNA]</scope>
    <source>
        <strain evidence="2">JCM 7686</strain>
    </source>
</reference>
<evidence type="ECO:0000313" key="2">
    <source>
        <dbReference type="EMBL" id="AGT10132.1"/>
    </source>
</evidence>
<proteinExistence type="predicted"/>
<dbReference type="eggNOG" id="ENOG50316FU">
    <property type="taxonomic scope" value="Bacteria"/>
</dbReference>
<evidence type="ECO:0000256" key="1">
    <source>
        <dbReference type="SAM" id="MobiDB-lite"/>
    </source>
</evidence>
<organism evidence="2 3">
    <name type="scientific">Paracoccus aminophilus JCM 7686</name>
    <dbReference type="NCBI Taxonomy" id="1367847"/>
    <lineage>
        <taxon>Bacteria</taxon>
        <taxon>Pseudomonadati</taxon>
        <taxon>Pseudomonadota</taxon>
        <taxon>Alphaproteobacteria</taxon>
        <taxon>Rhodobacterales</taxon>
        <taxon>Paracoccaceae</taxon>
        <taxon>Paracoccus</taxon>
    </lineage>
</organism>
<dbReference type="RefSeq" id="WP_020951769.1">
    <property type="nucleotide sequence ID" value="NC_022041.1"/>
</dbReference>
<keyword evidence="3" id="KW-1185">Reference proteome</keyword>
<keyword evidence="2" id="KW-0969">Cilium</keyword>
<keyword evidence="2" id="KW-0282">Flagellum</keyword>
<feature type="compositionally biased region" description="Basic and acidic residues" evidence="1">
    <location>
        <begin position="44"/>
        <end position="53"/>
    </location>
</feature>